<dbReference type="GeneID" id="43637275"/>
<dbReference type="OrthoDB" id="4499133at2759"/>
<name>A0A5N6TCT8_ASPPS</name>
<sequence>MAIAAAELKQSANFFRQASRVSIPGRSSLAAISQGKLQKESLSRTPDLRRCLGHHGVYRNKAPTIPSNATKPKSTVPPHPPIRSQITQAIKAITQRRHVTAFIKPENDLIRVPAHASPRKSNMTGNLQCRVKLLFSRKSLPGEQSLWQEAAS</sequence>
<accession>A0A5N6TCT8</accession>
<evidence type="ECO:0000313" key="2">
    <source>
        <dbReference type="EMBL" id="KAE8144066.1"/>
    </source>
</evidence>
<reference evidence="2 3" key="1">
    <citation type="submission" date="2019-04" db="EMBL/GenBank/DDBJ databases">
        <title>Friends and foes A comparative genomics study of 23 Aspergillus species from section Flavi.</title>
        <authorList>
            <consortium name="DOE Joint Genome Institute"/>
            <person name="Kjaerbolling I."/>
            <person name="Vesth T."/>
            <person name="Frisvad J.C."/>
            <person name="Nybo J.L."/>
            <person name="Theobald S."/>
            <person name="Kildgaard S."/>
            <person name="Isbrandt T."/>
            <person name="Kuo A."/>
            <person name="Sato A."/>
            <person name="Lyhne E.K."/>
            <person name="Kogle M.E."/>
            <person name="Wiebenga A."/>
            <person name="Kun R.S."/>
            <person name="Lubbers R.J."/>
            <person name="Makela M.R."/>
            <person name="Barry K."/>
            <person name="Chovatia M."/>
            <person name="Clum A."/>
            <person name="Daum C."/>
            <person name="Haridas S."/>
            <person name="He G."/>
            <person name="LaButti K."/>
            <person name="Lipzen A."/>
            <person name="Mondo S."/>
            <person name="Riley R."/>
            <person name="Salamov A."/>
            <person name="Simmons B.A."/>
            <person name="Magnuson J.K."/>
            <person name="Henrissat B."/>
            <person name="Mortensen U.H."/>
            <person name="Larsen T.O."/>
            <person name="Devries R.P."/>
            <person name="Grigoriev I.V."/>
            <person name="Machida M."/>
            <person name="Baker S.E."/>
            <person name="Andersen M.R."/>
        </authorList>
    </citation>
    <scope>NUCLEOTIDE SEQUENCE [LARGE SCALE GENOMIC DNA]</scope>
    <source>
        <strain evidence="2 3">CBS 117625</strain>
    </source>
</reference>
<evidence type="ECO:0000313" key="3">
    <source>
        <dbReference type="Proteomes" id="UP000325672"/>
    </source>
</evidence>
<proteinExistence type="predicted"/>
<dbReference type="EMBL" id="ML743551">
    <property type="protein sequence ID" value="KAE8144066.1"/>
    <property type="molecule type" value="Genomic_DNA"/>
</dbReference>
<dbReference type="AlphaFoldDB" id="A0A5N6TCT8"/>
<dbReference type="Proteomes" id="UP000325672">
    <property type="component" value="Unassembled WGS sequence"/>
</dbReference>
<gene>
    <name evidence="2" type="ORF">BDV38DRAFT_232757</name>
</gene>
<protein>
    <submittedName>
        <fullName evidence="2">Uncharacterized protein</fullName>
    </submittedName>
</protein>
<dbReference type="RefSeq" id="XP_031920129.1">
    <property type="nucleotide sequence ID" value="XM_032053065.1"/>
</dbReference>
<feature type="region of interest" description="Disordered" evidence="1">
    <location>
        <begin position="59"/>
        <end position="81"/>
    </location>
</feature>
<keyword evidence="3" id="KW-1185">Reference proteome</keyword>
<evidence type="ECO:0000256" key="1">
    <source>
        <dbReference type="SAM" id="MobiDB-lite"/>
    </source>
</evidence>
<organism evidence="2 3">
    <name type="scientific">Aspergillus pseudotamarii</name>
    <dbReference type="NCBI Taxonomy" id="132259"/>
    <lineage>
        <taxon>Eukaryota</taxon>
        <taxon>Fungi</taxon>
        <taxon>Dikarya</taxon>
        <taxon>Ascomycota</taxon>
        <taxon>Pezizomycotina</taxon>
        <taxon>Eurotiomycetes</taxon>
        <taxon>Eurotiomycetidae</taxon>
        <taxon>Eurotiales</taxon>
        <taxon>Aspergillaceae</taxon>
        <taxon>Aspergillus</taxon>
        <taxon>Aspergillus subgen. Circumdati</taxon>
    </lineage>
</organism>